<dbReference type="AlphaFoldDB" id="A0A225X2R3"/>
<evidence type="ECO:0000313" key="3">
    <source>
        <dbReference type="Proteomes" id="UP000198211"/>
    </source>
</evidence>
<evidence type="ECO:0000256" key="1">
    <source>
        <dbReference type="SAM" id="Coils"/>
    </source>
</evidence>
<reference evidence="3" key="1">
    <citation type="submission" date="2017-03" db="EMBL/GenBank/DDBJ databases">
        <title>Phytopthora megakarya and P. palmivora, two closely related causual agents of cacao black pod achieved similar genome size and gene model numbers by different mechanisms.</title>
        <authorList>
            <person name="Ali S."/>
            <person name="Shao J."/>
            <person name="Larry D.J."/>
            <person name="Kronmiller B."/>
            <person name="Shen D."/>
            <person name="Strem M.D."/>
            <person name="Melnick R.L."/>
            <person name="Guiltinan M.J."/>
            <person name="Tyler B.M."/>
            <person name="Meinhardt L.W."/>
            <person name="Bailey B.A."/>
        </authorList>
    </citation>
    <scope>NUCLEOTIDE SEQUENCE [LARGE SCALE GENOMIC DNA]</scope>
    <source>
        <strain evidence="3">zdho120</strain>
    </source>
</reference>
<name>A0A225X2R3_9STRA</name>
<proteinExistence type="predicted"/>
<dbReference type="Proteomes" id="UP000198211">
    <property type="component" value="Unassembled WGS sequence"/>
</dbReference>
<keyword evidence="3" id="KW-1185">Reference proteome</keyword>
<accession>A0A225X2R3</accession>
<dbReference type="OrthoDB" id="126454at2759"/>
<keyword evidence="1" id="KW-0175">Coiled coil</keyword>
<protein>
    <submittedName>
        <fullName evidence="2">Uncharacterized protein</fullName>
    </submittedName>
</protein>
<gene>
    <name evidence="2" type="ORF">PHMEG_0001599</name>
</gene>
<feature type="coiled-coil region" evidence="1">
    <location>
        <begin position="80"/>
        <end position="114"/>
    </location>
</feature>
<comment type="caution">
    <text evidence="2">The sequence shown here is derived from an EMBL/GenBank/DDBJ whole genome shotgun (WGS) entry which is preliminary data.</text>
</comment>
<sequence length="126" mass="14508">MLQHWWSGQQEDDTTTLAIVECQPNEMRGIDDILEENDRLKRMLEFAMASHVIMNEATNILEDGANIGMKRAEEVVDAKLQAAEQERHALALQLEEFREQLSDKDHEIERLRDGFGTNPHPSVCYT</sequence>
<dbReference type="STRING" id="4795.A0A225X2R3"/>
<organism evidence="2 3">
    <name type="scientific">Phytophthora megakarya</name>
    <dbReference type="NCBI Taxonomy" id="4795"/>
    <lineage>
        <taxon>Eukaryota</taxon>
        <taxon>Sar</taxon>
        <taxon>Stramenopiles</taxon>
        <taxon>Oomycota</taxon>
        <taxon>Peronosporomycetes</taxon>
        <taxon>Peronosporales</taxon>
        <taxon>Peronosporaceae</taxon>
        <taxon>Phytophthora</taxon>
    </lineage>
</organism>
<dbReference type="EMBL" id="NBNE01000059">
    <property type="protein sequence ID" value="OWZ23500.1"/>
    <property type="molecule type" value="Genomic_DNA"/>
</dbReference>
<evidence type="ECO:0000313" key="2">
    <source>
        <dbReference type="EMBL" id="OWZ23500.1"/>
    </source>
</evidence>